<dbReference type="EMBL" id="MN741009">
    <property type="protein sequence ID" value="QHU22525.1"/>
    <property type="molecule type" value="Genomic_DNA"/>
</dbReference>
<evidence type="ECO:0000313" key="1">
    <source>
        <dbReference type="EMBL" id="QHU22525.1"/>
    </source>
</evidence>
<protein>
    <recommendedName>
        <fullName evidence="2">AAA domain-containing protein</fullName>
    </recommendedName>
</protein>
<sequence length="317" mass="38134">MNLNELLIPNIDKFKQFYRKMITENNMNILVYGPRESCKTTIIEFIIKEFIERYEHKFKEAQLVFRLNAFDEINLQSQNNEMSIFCQNNTNTNKIVYIDKFEFFSDSNQQLLKIYIDKYNGFKKYNKVFFIIETIQIEKVRDIIKSRLNIFKTDALTNIQYERILMKLLKNEKISIDQATLNYITNIPNLYISTLKNIVNKCKLLNYQKITSKELPSLCNFIDFALFDEFFEEIHTNIKCSSDILIRLYEDGYDISDIYFYLYEYIKTQKRSDLYCLVELICFYINEIYNGNYNKIMLVILTYEIRQKLAIENKVSI</sequence>
<accession>A0A6C0KX30</accession>
<proteinExistence type="predicted"/>
<dbReference type="Gene3D" id="3.40.50.300">
    <property type="entry name" value="P-loop containing nucleotide triphosphate hydrolases"/>
    <property type="match status" value="1"/>
</dbReference>
<evidence type="ECO:0008006" key="2">
    <source>
        <dbReference type="Google" id="ProtNLM"/>
    </source>
</evidence>
<dbReference type="AlphaFoldDB" id="A0A6C0KX30"/>
<reference evidence="1" key="1">
    <citation type="journal article" date="2020" name="Nature">
        <title>Giant virus diversity and host interactions through global metagenomics.</title>
        <authorList>
            <person name="Schulz F."/>
            <person name="Roux S."/>
            <person name="Paez-Espino D."/>
            <person name="Jungbluth S."/>
            <person name="Walsh D.A."/>
            <person name="Denef V.J."/>
            <person name="McMahon K.D."/>
            <person name="Konstantinidis K.T."/>
            <person name="Eloe-Fadrosh E.A."/>
            <person name="Kyrpides N.C."/>
            <person name="Woyke T."/>
        </authorList>
    </citation>
    <scope>NUCLEOTIDE SEQUENCE</scope>
    <source>
        <strain evidence="1">GVMAG-S-ERX555907-102</strain>
    </source>
</reference>
<dbReference type="InterPro" id="IPR027417">
    <property type="entry name" value="P-loop_NTPase"/>
</dbReference>
<name>A0A6C0KX30_9ZZZZ</name>
<organism evidence="1">
    <name type="scientific">viral metagenome</name>
    <dbReference type="NCBI Taxonomy" id="1070528"/>
    <lineage>
        <taxon>unclassified sequences</taxon>
        <taxon>metagenomes</taxon>
        <taxon>organismal metagenomes</taxon>
    </lineage>
</organism>
<dbReference type="SUPFAM" id="SSF52540">
    <property type="entry name" value="P-loop containing nucleoside triphosphate hydrolases"/>
    <property type="match status" value="1"/>
</dbReference>